<dbReference type="PIRSF" id="PIRSF000350">
    <property type="entry name" value="Mercury_reductase_MerA"/>
    <property type="match status" value="1"/>
</dbReference>
<dbReference type="InterPro" id="IPR036188">
    <property type="entry name" value="FAD/NAD-bd_sf"/>
</dbReference>
<evidence type="ECO:0000256" key="10">
    <source>
        <dbReference type="RuleBase" id="RU003691"/>
    </source>
</evidence>
<comment type="similarity">
    <text evidence="1 10">Belongs to the class-I pyridine nucleotide-disulfide oxidoreductase family.</text>
</comment>
<keyword evidence="3 8" id="KW-0274">FAD</keyword>
<evidence type="ECO:0000256" key="1">
    <source>
        <dbReference type="ARBA" id="ARBA00007532"/>
    </source>
</evidence>
<evidence type="ECO:0000256" key="4">
    <source>
        <dbReference type="ARBA" id="ARBA00022857"/>
    </source>
</evidence>
<dbReference type="PANTHER" id="PTHR43014">
    <property type="entry name" value="MERCURIC REDUCTASE"/>
    <property type="match status" value="1"/>
</dbReference>
<dbReference type="FunFam" id="3.30.390.30:FF:000001">
    <property type="entry name" value="Dihydrolipoyl dehydrogenase"/>
    <property type="match status" value="1"/>
</dbReference>
<evidence type="ECO:0000259" key="12">
    <source>
        <dbReference type="Pfam" id="PF07992"/>
    </source>
</evidence>
<feature type="binding site" evidence="8">
    <location>
        <position position="297"/>
    </location>
    <ligand>
        <name>NAD(+)</name>
        <dbReference type="ChEBI" id="CHEBI:57540"/>
    </ligand>
</feature>
<feature type="binding site" evidence="8">
    <location>
        <position position="81"/>
    </location>
    <ligand>
        <name>FAD</name>
        <dbReference type="ChEBI" id="CHEBI:57692"/>
    </ligand>
</feature>
<dbReference type="PANTHER" id="PTHR43014:SF2">
    <property type="entry name" value="MERCURIC REDUCTASE"/>
    <property type="match status" value="1"/>
</dbReference>
<dbReference type="InterPro" id="IPR016156">
    <property type="entry name" value="FAD/NAD-linked_Rdtase_dimer_sf"/>
</dbReference>
<keyword evidence="6" id="KW-1015">Disulfide bond</keyword>
<dbReference type="Gene3D" id="3.30.390.30">
    <property type="match status" value="1"/>
</dbReference>
<keyword evidence="7 10" id="KW-0676">Redox-active center</keyword>
<accession>A0A517ZUX6</accession>
<reference evidence="13 14" key="1">
    <citation type="submission" date="2019-02" db="EMBL/GenBank/DDBJ databases">
        <title>Deep-cultivation of Planctomycetes and their phenomic and genomic characterization uncovers novel biology.</title>
        <authorList>
            <person name="Wiegand S."/>
            <person name="Jogler M."/>
            <person name="Boedeker C."/>
            <person name="Pinto D."/>
            <person name="Vollmers J."/>
            <person name="Rivas-Marin E."/>
            <person name="Kohn T."/>
            <person name="Peeters S.H."/>
            <person name="Heuer A."/>
            <person name="Rast P."/>
            <person name="Oberbeckmann S."/>
            <person name="Bunk B."/>
            <person name="Jeske O."/>
            <person name="Meyerdierks A."/>
            <person name="Storesund J.E."/>
            <person name="Kallscheuer N."/>
            <person name="Luecker S."/>
            <person name="Lage O.M."/>
            <person name="Pohl T."/>
            <person name="Merkel B.J."/>
            <person name="Hornburger P."/>
            <person name="Mueller R.-W."/>
            <person name="Bruemmer F."/>
            <person name="Labrenz M."/>
            <person name="Spormann A.M."/>
            <person name="Op den Camp H."/>
            <person name="Overmann J."/>
            <person name="Amann R."/>
            <person name="Jetten M.S.M."/>
            <person name="Mascher T."/>
            <person name="Medema M.H."/>
            <person name="Devos D.P."/>
            <person name="Kaster A.-K."/>
            <person name="Ovreas L."/>
            <person name="Rohde M."/>
            <person name="Galperin M.Y."/>
            <person name="Jogler C."/>
        </authorList>
    </citation>
    <scope>NUCLEOTIDE SEQUENCE [LARGE SCALE GENOMIC DNA]</scope>
    <source>
        <strain evidence="13 14">Mal52</strain>
    </source>
</reference>
<evidence type="ECO:0000256" key="8">
    <source>
        <dbReference type="PIRSR" id="PIRSR000350-3"/>
    </source>
</evidence>
<dbReference type="InterPro" id="IPR012999">
    <property type="entry name" value="Pyr_OxRdtase_I_AS"/>
</dbReference>
<dbReference type="GO" id="GO:0003955">
    <property type="term" value="F:NAD(P)H dehydrogenase (quinone) activity"/>
    <property type="evidence" value="ECO:0007669"/>
    <property type="project" value="TreeGrafter"/>
</dbReference>
<keyword evidence="8" id="KW-0520">NAD</keyword>
<sequence>MSDPIEVLPADPYNAELVANVHPSDWENPQPQPRYHLVIIGAGTAGLVAAIGAAGLGAKVALVERHLMGGDCLNVGCVPSKALIRSSRIAAQIRHAAEFGVNVAGEVTVDFATVMQRMRRLRAEISPHDSAARFRDNGVDVFLGQGTFTSGDKIEVDGQTLKFKKAVIATGGRAATPPIPGLDEVAYLTNETLFSLTELPRRLAVIGGGPIGCEMAQAFARFGSQVTLLQSAPHVLHREDAAAAAIVQQALIADGVDLHVNCDIDSVRDDGTEKSITFTAGGTSRQIECEAILVSAGREPNVEGLGLEAAGVEYDKKTGVVVDDHLRTTNRNVFAAGDICFPYKFTHTADAMARIVIQNALFKGRAKTSSLNIPWCTFTDPEIAHVGLSDHQARQQGIKVETFTQELSGVDRAILDGETDGFIKIHLRRGTDKIIGATIVASHAGEMISQITTAMTGNVGLAKIAKTIHPYPTQAEAIKRTADAYNRTRLTPLVKKLFEKWLSWTL</sequence>
<dbReference type="EMBL" id="CP036276">
    <property type="protein sequence ID" value="QDU46287.1"/>
    <property type="molecule type" value="Genomic_DNA"/>
</dbReference>
<dbReference type="PROSITE" id="PS00076">
    <property type="entry name" value="PYRIDINE_REDOX_1"/>
    <property type="match status" value="1"/>
</dbReference>
<dbReference type="FunFam" id="3.50.50.60:FF:000379">
    <property type="entry name" value="Mercuric reductase"/>
    <property type="match status" value="1"/>
</dbReference>
<evidence type="ECO:0000313" key="13">
    <source>
        <dbReference type="EMBL" id="QDU46287.1"/>
    </source>
</evidence>
<dbReference type="GO" id="GO:0016152">
    <property type="term" value="F:mercury (II) reductase (NADP+) activity"/>
    <property type="evidence" value="ECO:0007669"/>
    <property type="project" value="UniProtKB-EC"/>
</dbReference>
<dbReference type="PRINTS" id="PR00368">
    <property type="entry name" value="FADPNR"/>
</dbReference>
<evidence type="ECO:0000256" key="3">
    <source>
        <dbReference type="ARBA" id="ARBA00022827"/>
    </source>
</evidence>
<feature type="disulfide bond" description="Redox-active" evidence="9">
    <location>
        <begin position="72"/>
        <end position="77"/>
    </location>
</feature>
<dbReference type="Pfam" id="PF07992">
    <property type="entry name" value="Pyr_redox_2"/>
    <property type="match status" value="1"/>
</dbReference>
<dbReference type="GO" id="GO:0016668">
    <property type="term" value="F:oxidoreductase activity, acting on a sulfur group of donors, NAD(P) as acceptor"/>
    <property type="evidence" value="ECO:0007669"/>
    <property type="project" value="InterPro"/>
</dbReference>
<dbReference type="SUPFAM" id="SSF51905">
    <property type="entry name" value="FAD/NAD(P)-binding domain"/>
    <property type="match status" value="1"/>
</dbReference>
<evidence type="ECO:0000256" key="5">
    <source>
        <dbReference type="ARBA" id="ARBA00023002"/>
    </source>
</evidence>
<feature type="binding site" evidence="8">
    <location>
        <begin position="207"/>
        <end position="214"/>
    </location>
    <ligand>
        <name>NAD(+)</name>
        <dbReference type="ChEBI" id="CHEBI:57540"/>
    </ligand>
</feature>
<dbReference type="PRINTS" id="PR00411">
    <property type="entry name" value="PNDRDTASEI"/>
</dbReference>
<keyword evidence="14" id="KW-1185">Reference proteome</keyword>
<dbReference type="NCBIfam" id="NF004991">
    <property type="entry name" value="PRK06370.1-3"/>
    <property type="match status" value="1"/>
</dbReference>
<feature type="binding site" evidence="8">
    <location>
        <position position="338"/>
    </location>
    <ligand>
        <name>FAD</name>
        <dbReference type="ChEBI" id="CHEBI:57692"/>
    </ligand>
</feature>
<dbReference type="InterPro" id="IPR001100">
    <property type="entry name" value="Pyr_nuc-diS_OxRdtase"/>
</dbReference>
<protein>
    <submittedName>
        <fullName evidence="13">Mercuric reductase</fullName>
        <ecNumber evidence="13">1.16.1.1</ecNumber>
    </submittedName>
</protein>
<evidence type="ECO:0000256" key="2">
    <source>
        <dbReference type="ARBA" id="ARBA00022630"/>
    </source>
</evidence>
<dbReference type="Pfam" id="PF02852">
    <property type="entry name" value="Pyr_redox_dim"/>
    <property type="match status" value="1"/>
</dbReference>
<feature type="domain" description="Pyridine nucleotide-disulphide oxidoreductase dimerisation" evidence="11">
    <location>
        <begin position="373"/>
        <end position="481"/>
    </location>
</feature>
<dbReference type="InterPro" id="IPR008143">
    <property type="entry name" value="Ala_DH/PNT_CS2"/>
</dbReference>
<keyword evidence="4" id="KW-0521">NADP</keyword>
<dbReference type="SUPFAM" id="SSF55424">
    <property type="entry name" value="FAD/NAD-linked reductases, dimerisation (C-terminal) domain"/>
    <property type="match status" value="1"/>
</dbReference>
<keyword evidence="5 10" id="KW-0560">Oxidoreductase</keyword>
<evidence type="ECO:0000259" key="11">
    <source>
        <dbReference type="Pfam" id="PF02852"/>
    </source>
</evidence>
<proteinExistence type="inferred from homology"/>
<dbReference type="InterPro" id="IPR023753">
    <property type="entry name" value="FAD/NAD-binding_dom"/>
</dbReference>
<keyword evidence="2 10" id="KW-0285">Flavoprotein</keyword>
<evidence type="ECO:0000256" key="9">
    <source>
        <dbReference type="PIRSR" id="PIRSR000350-4"/>
    </source>
</evidence>
<gene>
    <name evidence="13" type="primary">merA</name>
    <name evidence="13" type="ORF">Mal52_48050</name>
</gene>
<dbReference type="Proteomes" id="UP000319383">
    <property type="component" value="Chromosome"/>
</dbReference>
<feature type="binding site" evidence="8">
    <location>
        <position position="146"/>
    </location>
    <ligand>
        <name>FAD</name>
        <dbReference type="ChEBI" id="CHEBI:57692"/>
    </ligand>
</feature>
<dbReference type="AlphaFoldDB" id="A0A517ZUX6"/>
<keyword evidence="8" id="KW-0547">Nucleotide-binding</keyword>
<dbReference type="EC" id="1.16.1.1" evidence="13"/>
<name>A0A517ZUX6_9PLAN</name>
<dbReference type="InterPro" id="IPR004099">
    <property type="entry name" value="Pyr_nucl-diS_OxRdtase_dimer"/>
</dbReference>
<evidence type="ECO:0000313" key="14">
    <source>
        <dbReference type="Proteomes" id="UP000319383"/>
    </source>
</evidence>
<dbReference type="KEGG" id="sdyn:Mal52_48050"/>
<organism evidence="13 14">
    <name type="scientific">Symmachiella dynata</name>
    <dbReference type="NCBI Taxonomy" id="2527995"/>
    <lineage>
        <taxon>Bacteria</taxon>
        <taxon>Pseudomonadati</taxon>
        <taxon>Planctomycetota</taxon>
        <taxon>Planctomycetia</taxon>
        <taxon>Planctomycetales</taxon>
        <taxon>Planctomycetaceae</taxon>
        <taxon>Symmachiella</taxon>
    </lineage>
</organism>
<dbReference type="Gene3D" id="3.50.50.60">
    <property type="entry name" value="FAD/NAD(P)-binding domain"/>
    <property type="match status" value="2"/>
</dbReference>
<dbReference type="RefSeq" id="WP_145378818.1">
    <property type="nucleotide sequence ID" value="NZ_CP036276.1"/>
</dbReference>
<dbReference type="GO" id="GO:0050660">
    <property type="term" value="F:flavin adenine dinucleotide binding"/>
    <property type="evidence" value="ECO:0007669"/>
    <property type="project" value="TreeGrafter"/>
</dbReference>
<evidence type="ECO:0000256" key="7">
    <source>
        <dbReference type="ARBA" id="ARBA00023284"/>
    </source>
</evidence>
<dbReference type="PROSITE" id="PS00837">
    <property type="entry name" value="ALADH_PNT_2"/>
    <property type="match status" value="1"/>
</dbReference>
<feature type="domain" description="FAD/NAD(P)-binding" evidence="12">
    <location>
        <begin position="35"/>
        <end position="352"/>
    </location>
</feature>
<evidence type="ECO:0000256" key="6">
    <source>
        <dbReference type="ARBA" id="ARBA00023157"/>
    </source>
</evidence>
<comment type="cofactor">
    <cofactor evidence="8">
        <name>FAD</name>
        <dbReference type="ChEBI" id="CHEBI:57692"/>
    </cofactor>
    <text evidence="8">Binds 1 FAD per subunit.</text>
</comment>